<feature type="domain" description="PHD-type" evidence="6">
    <location>
        <begin position="955"/>
        <end position="1005"/>
    </location>
</feature>
<keyword evidence="1" id="KW-0479">Metal-binding</keyword>
<dbReference type="SUPFAM" id="SSF57903">
    <property type="entry name" value="FYVE/PHD zinc finger"/>
    <property type="match status" value="2"/>
</dbReference>
<feature type="region of interest" description="Disordered" evidence="5">
    <location>
        <begin position="1248"/>
        <end position="1275"/>
    </location>
</feature>
<dbReference type="GO" id="GO:0006357">
    <property type="term" value="P:regulation of transcription by RNA polymerase II"/>
    <property type="evidence" value="ECO:0007669"/>
    <property type="project" value="TreeGrafter"/>
</dbReference>
<feature type="compositionally biased region" description="Polar residues" evidence="5">
    <location>
        <begin position="648"/>
        <end position="658"/>
    </location>
</feature>
<dbReference type="SMART" id="SM00249">
    <property type="entry name" value="PHD"/>
    <property type="match status" value="4"/>
</dbReference>
<dbReference type="InterPro" id="IPR050701">
    <property type="entry name" value="Histone_Mod_Regulator"/>
</dbReference>
<feature type="region of interest" description="Disordered" evidence="5">
    <location>
        <begin position="1312"/>
        <end position="1332"/>
    </location>
</feature>
<dbReference type="Pfam" id="PF13831">
    <property type="entry name" value="PHD_2"/>
    <property type="match status" value="2"/>
</dbReference>
<dbReference type="PROSITE" id="PS01359">
    <property type="entry name" value="ZF_PHD_1"/>
    <property type="match status" value="2"/>
</dbReference>
<dbReference type="InterPro" id="IPR034732">
    <property type="entry name" value="EPHD"/>
</dbReference>
<dbReference type="EMBL" id="CM026430">
    <property type="protein sequence ID" value="KAG0560878.1"/>
    <property type="molecule type" value="Genomic_DNA"/>
</dbReference>
<dbReference type="InterPro" id="IPR013083">
    <property type="entry name" value="Znf_RING/FYVE/PHD"/>
</dbReference>
<dbReference type="CDD" id="cd15571">
    <property type="entry name" value="ePHD"/>
    <property type="match status" value="1"/>
</dbReference>
<dbReference type="CDD" id="cd15492">
    <property type="entry name" value="PHD_BRPF_JADE_like"/>
    <property type="match status" value="2"/>
</dbReference>
<name>A0A8T0GTB2_CERPU</name>
<feature type="region of interest" description="Disordered" evidence="5">
    <location>
        <begin position="478"/>
        <end position="674"/>
    </location>
</feature>
<feature type="region of interest" description="Disordered" evidence="5">
    <location>
        <begin position="165"/>
        <end position="202"/>
    </location>
</feature>
<feature type="compositionally biased region" description="Polar residues" evidence="5">
    <location>
        <begin position="629"/>
        <end position="641"/>
    </location>
</feature>
<dbReference type="PANTHER" id="PTHR13793:SF107">
    <property type="entry name" value="BROMODOMAIN-CONTAINING PROTEIN HOMOLOG"/>
    <property type="match status" value="1"/>
</dbReference>
<dbReference type="PROSITE" id="PS51805">
    <property type="entry name" value="EPHD"/>
    <property type="match status" value="2"/>
</dbReference>
<feature type="domain" description="PHD-type" evidence="7">
    <location>
        <begin position="1025"/>
        <end position="1137"/>
    </location>
</feature>
<feature type="compositionally biased region" description="Basic and acidic residues" evidence="5">
    <location>
        <begin position="613"/>
        <end position="623"/>
    </location>
</feature>
<evidence type="ECO:0000256" key="3">
    <source>
        <dbReference type="ARBA" id="ARBA00022833"/>
    </source>
</evidence>
<feature type="domain" description="PHD-type" evidence="7">
    <location>
        <begin position="278"/>
        <end position="403"/>
    </location>
</feature>
<dbReference type="InterPro" id="IPR011011">
    <property type="entry name" value="Znf_FYVE_PHD"/>
</dbReference>
<feature type="compositionally biased region" description="Polar residues" evidence="5">
    <location>
        <begin position="443"/>
        <end position="460"/>
    </location>
</feature>
<evidence type="ECO:0000259" key="7">
    <source>
        <dbReference type="PROSITE" id="PS51805"/>
    </source>
</evidence>
<feature type="compositionally biased region" description="Polar residues" evidence="5">
    <location>
        <begin position="533"/>
        <end position="547"/>
    </location>
</feature>
<dbReference type="InterPro" id="IPR019786">
    <property type="entry name" value="Zinc_finger_PHD-type_CS"/>
</dbReference>
<dbReference type="PROSITE" id="PS50016">
    <property type="entry name" value="ZF_PHD_2"/>
    <property type="match status" value="2"/>
</dbReference>
<gene>
    <name evidence="8" type="ORF">KC19_9G021300</name>
</gene>
<feature type="domain" description="PHD-type" evidence="6">
    <location>
        <begin position="219"/>
        <end position="269"/>
    </location>
</feature>
<reference evidence="8" key="1">
    <citation type="submission" date="2020-06" db="EMBL/GenBank/DDBJ databases">
        <title>WGS assembly of Ceratodon purpureus strain R40.</title>
        <authorList>
            <person name="Carey S.B."/>
            <person name="Jenkins J."/>
            <person name="Shu S."/>
            <person name="Lovell J.T."/>
            <person name="Sreedasyam A."/>
            <person name="Maumus F."/>
            <person name="Tiley G.P."/>
            <person name="Fernandez-Pozo N."/>
            <person name="Barry K."/>
            <person name="Chen C."/>
            <person name="Wang M."/>
            <person name="Lipzen A."/>
            <person name="Daum C."/>
            <person name="Saski C.A."/>
            <person name="Payton A.C."/>
            <person name="Mcbreen J.C."/>
            <person name="Conrad R.E."/>
            <person name="Kollar L.M."/>
            <person name="Olsson S."/>
            <person name="Huttunen S."/>
            <person name="Landis J.B."/>
            <person name="Wickett N.J."/>
            <person name="Johnson M.G."/>
            <person name="Rensing S.A."/>
            <person name="Grimwood J."/>
            <person name="Schmutz J."/>
            <person name="Mcdaniel S.F."/>
        </authorList>
    </citation>
    <scope>NUCLEOTIDE SEQUENCE</scope>
    <source>
        <strain evidence="8">R40</strain>
    </source>
</reference>
<dbReference type="Pfam" id="PF13832">
    <property type="entry name" value="zf-HC5HC2H_2"/>
    <property type="match status" value="2"/>
</dbReference>
<dbReference type="GO" id="GO:0008270">
    <property type="term" value="F:zinc ion binding"/>
    <property type="evidence" value="ECO:0007669"/>
    <property type="project" value="UniProtKB-KW"/>
</dbReference>
<feature type="region of interest" description="Disordered" evidence="5">
    <location>
        <begin position="429"/>
        <end position="460"/>
    </location>
</feature>
<dbReference type="Proteomes" id="UP000822688">
    <property type="component" value="Chromosome 9"/>
</dbReference>
<evidence type="ECO:0000256" key="5">
    <source>
        <dbReference type="SAM" id="MobiDB-lite"/>
    </source>
</evidence>
<keyword evidence="2 4" id="KW-0863">Zinc-finger</keyword>
<evidence type="ECO:0000313" key="9">
    <source>
        <dbReference type="Proteomes" id="UP000822688"/>
    </source>
</evidence>
<evidence type="ECO:0000256" key="4">
    <source>
        <dbReference type="PROSITE-ProRule" id="PRU00146"/>
    </source>
</evidence>
<evidence type="ECO:0000256" key="2">
    <source>
        <dbReference type="ARBA" id="ARBA00022771"/>
    </source>
</evidence>
<evidence type="ECO:0000256" key="1">
    <source>
        <dbReference type="ARBA" id="ARBA00022723"/>
    </source>
</evidence>
<comment type="caution">
    <text evidence="8">The sequence shown here is derived from an EMBL/GenBank/DDBJ whole genome shotgun (WGS) entry which is preliminary data.</text>
</comment>
<evidence type="ECO:0000313" key="8">
    <source>
        <dbReference type="EMBL" id="KAG0560878.1"/>
    </source>
</evidence>
<dbReference type="InterPro" id="IPR019787">
    <property type="entry name" value="Znf_PHD-finger"/>
</dbReference>
<feature type="region of interest" description="Disordered" evidence="5">
    <location>
        <begin position="720"/>
        <end position="752"/>
    </location>
</feature>
<feature type="compositionally biased region" description="Basic residues" evidence="5">
    <location>
        <begin position="1261"/>
        <end position="1275"/>
    </location>
</feature>
<proteinExistence type="predicted"/>
<evidence type="ECO:0000259" key="6">
    <source>
        <dbReference type="PROSITE" id="PS50016"/>
    </source>
</evidence>
<feature type="compositionally biased region" description="Polar residues" evidence="5">
    <location>
        <begin position="481"/>
        <end position="497"/>
    </location>
</feature>
<protein>
    <submittedName>
        <fullName evidence="8">Uncharacterized protein</fullName>
    </submittedName>
</protein>
<feature type="compositionally biased region" description="Basic residues" evidence="5">
    <location>
        <begin position="73"/>
        <end position="82"/>
    </location>
</feature>
<keyword evidence="9" id="KW-1185">Reference proteome</keyword>
<sequence>MMGRGAEGGSRLLVGCSNVTGSGAGMDIYSQVLKEVAPDDGFRDNPEHRGGLSFPLAVGSYTWKGHGIFDCKRKNRAKKTQPRSRESRPVGKQKHKQRHDGDDLPAAGDATAGQFWTQMDDYFRDVTTSDVQLLLPTTVLPLSGSDSVSDTCLLIPPVGRHYTEKWAEEDLQQTDTTPEQVGPRPKRKLPPSGSISKKSKKSGELITIISPPLEHEDGEELCHVCNSGDSDESNQILFCDICNVAVHQDCYGVRLVPEGQWLCSWCSWKASKKAESSTAECVLCPSKGGALKPVVEVDSKETVGRKGTKFAHLFCSQWVPETFIGNMEVMEPIRNVDGVRDERWRLLCSICKEKHGACIQCSHGMCAIAFHPLCAREAKFYMEVCSMEDSDDIEYRAYCSRHSAAHMGKISVALNEGVDTGASQLKPTDHAEEFGDVGAPTGTRLTENKTSVTNISSKEQTLPSASVLCPQFVDDAKVSAGQPQRGSSNPDDASQILSPLYPSGPSGEGSDHLQLAHGQQQGFEQRTPLAASPFSQFREGSQSPRSDNVNRTKQETASSNFKFSDKIEGESSLPKSGDLLDRRVSDTASVGSKGQDAFGMGGGDPSGEVAIVWDEKGSEERRQRGLSGEASTSHFNSTSLCDSPDVPAQNSNFPSSNEPHGKEPLDPTTGFEVSKKLSPTGAVHLDIQHRDRLQTDIPQPFAHLQIVQRLREYQEISGTNRQLLDTDHPANPQKSSRSPVRGVEDDASESVEKQWEQLRAAEKEGVLKLAPDDEIEGEILVLQNSLLSCAEENRLHCERLIRKLMPKLPEERASSLRRIQELSFVHRYMSQKREAKKLGRKEKRNKEAQAVLAAATAAAAASPRVGYIKRDALSLSDTDNQPSSPSQEIAFGHNSGGLSSSIRYLKPPVPRLGYISGTSPHLPLLSARSGYQARTGTELAALRTGHGHLQLAGEEPACDVCNIRESSRANKIVACNSCKVNVHQECYGIGRVPPGLWFCQPCAELQRQSQSLRSPGLGVQANILWAQCALCCRGAGALKRSTDGRWVHVFCAQWMPETSTGKDHSSLIQGMENMNPERFALLCSVCQRQEGACLTCNFGHCHGAFHPPCARDAGLYMTVRVSAGGRLQYRAYCDRHSTVQRAKDEQVEQRQRSGNEELHTLRQIRVEFERVRLMCERICRRERVKRDILQVTKDIALGQLLSTAYLDMINLEQASEPTGINRGDTSTIGKELSLASIQQIAMLQHHNSVTDTNPNDETKEHTRRHKKMKKHGRTRLHREQLMTPMEASILNMRLPKGYAYVPVDVYVKGTITPTQPDPIEKEQQLPPALLPP</sequence>
<keyword evidence="3" id="KW-0862">Zinc</keyword>
<organism evidence="8 9">
    <name type="scientific">Ceratodon purpureus</name>
    <name type="common">Fire moss</name>
    <name type="synonym">Dicranum purpureum</name>
    <dbReference type="NCBI Taxonomy" id="3225"/>
    <lineage>
        <taxon>Eukaryota</taxon>
        <taxon>Viridiplantae</taxon>
        <taxon>Streptophyta</taxon>
        <taxon>Embryophyta</taxon>
        <taxon>Bryophyta</taxon>
        <taxon>Bryophytina</taxon>
        <taxon>Bryopsida</taxon>
        <taxon>Dicranidae</taxon>
        <taxon>Pseudoditrichales</taxon>
        <taxon>Ditrichaceae</taxon>
        <taxon>Ceratodon</taxon>
    </lineage>
</organism>
<dbReference type="InterPro" id="IPR001965">
    <property type="entry name" value="Znf_PHD"/>
</dbReference>
<accession>A0A8T0GTB2</accession>
<dbReference type="Gene3D" id="3.30.40.10">
    <property type="entry name" value="Zinc/RING finger domain, C3HC4 (zinc finger)"/>
    <property type="match status" value="4"/>
</dbReference>
<dbReference type="PANTHER" id="PTHR13793">
    <property type="entry name" value="PHD FINGER PROTEINS"/>
    <property type="match status" value="1"/>
</dbReference>
<feature type="region of interest" description="Disordered" evidence="5">
    <location>
        <begin position="72"/>
        <end position="109"/>
    </location>
</feature>